<dbReference type="InterPro" id="IPR013658">
    <property type="entry name" value="SGL"/>
</dbReference>
<dbReference type="Pfam" id="PF08450">
    <property type="entry name" value="SGL"/>
    <property type="match status" value="1"/>
</dbReference>
<evidence type="ECO:0000313" key="3">
    <source>
        <dbReference type="Proteomes" id="UP000297716"/>
    </source>
</evidence>
<dbReference type="AlphaFoldDB" id="A0A4Z0Y9Z0"/>
<dbReference type="STRING" id="37992.A0A4Z0Y9Z0"/>
<keyword evidence="3" id="KW-1185">Reference proteome</keyword>
<feature type="domain" description="SMP-30/Gluconolactonase/LRE-like region" evidence="1">
    <location>
        <begin position="187"/>
        <end position="297"/>
    </location>
</feature>
<evidence type="ECO:0000259" key="1">
    <source>
        <dbReference type="Pfam" id="PF08450"/>
    </source>
</evidence>
<dbReference type="InterPro" id="IPR052998">
    <property type="entry name" value="Hetero-Diels-Alderase-like"/>
</dbReference>
<dbReference type="Gene3D" id="2.120.10.30">
    <property type="entry name" value="TolB, C-terminal domain"/>
    <property type="match status" value="1"/>
</dbReference>
<sequence length="316" mass="33222">MANQTQTSTHETPQPFAGDVVFQFPNRAFIENLHVLHNGHILFSTLTSGNLYILDPRSSNPSPTIVASLVGSTGLTGIVSLGQGRYAISGGIHSSFSFVRGSMQLYVVSMEASDPAGAEVTDTIPVPDTSMMNGMVALPNRPHTVLSADSIDGRIYRVNTETKEVSVAFADPALAPGDSPGIPFGANGLKLRDGYLYFTNSALGTYARVSIDDDGNKTGNVEVLATLGSAASPANAYDDFDFDAHGNVYIAVHSASINKVTPNGEQFLFAGGSNSTTFKEPTSVAMAEDRKSIYVTTGGTIAGNTTYGGQIINVKL</sequence>
<organism evidence="2 3">
    <name type="scientific">Xylaria hypoxylon</name>
    <dbReference type="NCBI Taxonomy" id="37992"/>
    <lineage>
        <taxon>Eukaryota</taxon>
        <taxon>Fungi</taxon>
        <taxon>Dikarya</taxon>
        <taxon>Ascomycota</taxon>
        <taxon>Pezizomycotina</taxon>
        <taxon>Sordariomycetes</taxon>
        <taxon>Xylariomycetidae</taxon>
        <taxon>Xylariales</taxon>
        <taxon>Xylariaceae</taxon>
        <taxon>Xylaria</taxon>
    </lineage>
</organism>
<comment type="caution">
    <text evidence="2">The sequence shown here is derived from an EMBL/GenBank/DDBJ whole genome shotgun (WGS) entry which is preliminary data.</text>
</comment>
<gene>
    <name evidence="2" type="ORF">E0Z10_g7737</name>
</gene>
<dbReference type="InterPro" id="IPR011042">
    <property type="entry name" value="6-blade_b-propeller_TolB-like"/>
</dbReference>
<reference evidence="2 3" key="1">
    <citation type="submission" date="2019-03" db="EMBL/GenBank/DDBJ databases">
        <title>Draft genome sequence of Xylaria hypoxylon DSM 108379, a ubiquitous saprotrophic-parasitic fungi on hardwood.</title>
        <authorList>
            <person name="Buettner E."/>
            <person name="Leonhardt S."/>
            <person name="Gebauer A.M."/>
            <person name="Liers C."/>
            <person name="Hofrichter M."/>
            <person name="Kellner H."/>
        </authorList>
    </citation>
    <scope>NUCLEOTIDE SEQUENCE [LARGE SCALE GENOMIC DNA]</scope>
    <source>
        <strain evidence="2 3">DSM 108379</strain>
    </source>
</reference>
<dbReference type="OrthoDB" id="9977941at2759"/>
<dbReference type="SUPFAM" id="SSF63829">
    <property type="entry name" value="Calcium-dependent phosphotriesterase"/>
    <property type="match status" value="1"/>
</dbReference>
<name>A0A4Z0Y9Z0_9PEZI</name>
<dbReference type="Proteomes" id="UP000297716">
    <property type="component" value="Unassembled WGS sequence"/>
</dbReference>
<protein>
    <recommendedName>
        <fullName evidence="1">SMP-30/Gluconolactonase/LRE-like region domain-containing protein</fullName>
    </recommendedName>
</protein>
<proteinExistence type="predicted"/>
<dbReference type="EMBL" id="SKBN01000189">
    <property type="protein sequence ID" value="TGJ81019.1"/>
    <property type="molecule type" value="Genomic_DNA"/>
</dbReference>
<dbReference type="PANTHER" id="PTHR42060:SF1">
    <property type="entry name" value="NHL REPEAT-CONTAINING PROTEIN"/>
    <property type="match status" value="1"/>
</dbReference>
<dbReference type="PANTHER" id="PTHR42060">
    <property type="entry name" value="NHL REPEAT-CONTAINING PROTEIN-RELATED"/>
    <property type="match status" value="1"/>
</dbReference>
<accession>A0A4Z0Y9Z0</accession>
<evidence type="ECO:0000313" key="2">
    <source>
        <dbReference type="EMBL" id="TGJ81019.1"/>
    </source>
</evidence>